<comment type="caution">
    <text evidence="3">The sequence shown here is derived from an EMBL/GenBank/DDBJ whole genome shotgun (WGS) entry which is preliminary data.</text>
</comment>
<dbReference type="STRING" id="60547.GCA_000751215_06501"/>
<keyword evidence="1" id="KW-1133">Transmembrane helix</keyword>
<reference evidence="3 4" key="1">
    <citation type="submission" date="2014-03" db="EMBL/GenBank/DDBJ databases">
        <title>Draft Genome Sequences of Four Burkholderia Strains.</title>
        <authorList>
            <person name="Liu X.Y."/>
            <person name="Li C.X."/>
            <person name="Xu J.H."/>
        </authorList>
    </citation>
    <scope>NUCLEOTIDE SEQUENCE [LARGE SCALE GENOMIC DNA]</scope>
    <source>
        <strain evidence="3 4">DSM 50014</strain>
    </source>
</reference>
<dbReference type="InterPro" id="IPR053156">
    <property type="entry name" value="T6SS_TssM-like"/>
</dbReference>
<evidence type="ECO:0000313" key="4">
    <source>
        <dbReference type="Proteomes" id="UP000027466"/>
    </source>
</evidence>
<evidence type="ECO:0000313" key="3">
    <source>
        <dbReference type="EMBL" id="KDR42426.1"/>
    </source>
</evidence>
<organism evidence="3 4">
    <name type="scientific">Caballeronia glathei</name>
    <dbReference type="NCBI Taxonomy" id="60547"/>
    <lineage>
        <taxon>Bacteria</taxon>
        <taxon>Pseudomonadati</taxon>
        <taxon>Pseudomonadota</taxon>
        <taxon>Betaproteobacteria</taxon>
        <taxon>Burkholderiales</taxon>
        <taxon>Burkholderiaceae</taxon>
        <taxon>Caballeronia</taxon>
    </lineage>
</organism>
<evidence type="ECO:0000259" key="2">
    <source>
        <dbReference type="Pfam" id="PF14331"/>
    </source>
</evidence>
<dbReference type="RefSeq" id="WP_035939743.1">
    <property type="nucleotide sequence ID" value="NZ_CADFFX010000023.1"/>
</dbReference>
<dbReference type="EMBL" id="JFHC01000017">
    <property type="protein sequence ID" value="KDR42426.1"/>
    <property type="molecule type" value="Genomic_DNA"/>
</dbReference>
<gene>
    <name evidence="3" type="ORF">BG61_09770</name>
</gene>
<feature type="transmembrane region" description="Helical" evidence="1">
    <location>
        <begin position="362"/>
        <end position="382"/>
    </location>
</feature>
<keyword evidence="4" id="KW-1185">Reference proteome</keyword>
<dbReference type="Pfam" id="PF14331">
    <property type="entry name" value="IcmF-related_N"/>
    <property type="match status" value="1"/>
</dbReference>
<name>A0A069PYE1_9BURK</name>
<sequence length="1307" mass="138431">MTLIVALLGLIALLLVGLAVAAVVQWRRRRQDQKPLRSFGAAIRAAHGAMGVRDPYSIPRVLATGEPAALDALCRGWRLTPIGEQGWFGRLWNDAEGLLIAEPHDMLAAPPADRQLGAWHKLLRALLRNRPGRPLDAILWVIAADALVDETGQPREVSAAALESSRKLVALQRQFGLMLPLYVVISGCDALGGFDALAAGLHRAAAGSTPLGWATPYSRKRAYEEAWIDEAFASMRAALAETITELGTVDGNVDAALFLLPQRLDRLRVPLRDRIDVALRGAADGTAPQLRGIYCIGAVPGQRPGDDGAGAAGSAAADRARTAVPDFAARLWHDVLLSGQGLAAPIPRVLALRMRRHRAATVIAAVLAVCWCVGLGVSWWHVRSDARALVAAYDTLTLARTTYRESDKGDAATAKALGAVADTLMKVPRWRVTSPFMPLSYLVFDRTVRDAQRHMLRGLVFVPLRERFIARFGQLSCTPDAAPAPDAAPQASSRPQDFPEYVAGAQLVANAAQAEHLITRYNELVQAGSGNVAMLAQLMREAVGVKLDPDHIPDREGLENAISETVVANGVVSFAGKDATVARQRASACFEETFDAWLDRVYSDSTLTANAAQVQATLTLLRTPGATPTDEMLADFAARIDVLAVQVETADHGWAGARGKELVPGLTAMYDTARHLRLIGEAPVQAVLAHQQAEQNAFAARWLVHDNLPSVLSASPASGMQLAADLPPLRDALRTLLEQPFVAASGDGNEAIRTVDASGVQRALAVLPAYRQYVAGPLAQAPDAYRDALLAAAGNDAVHSMVSALSAAASQAAQRDGSPPAEAALQFDALRKSALDLIAAFDSLGRGDLATSVALHVSDAALAVLRATDAQLQSLAPFTPARGDFSGWNGRPGGSLRAFGAATPQALQAYLAAQAAAVADTASYATSALDWLSAQKQPLAPADMQLVSRWKALSADLAQYRAKSPTSAIIAVPAIIADQLDKLDVDNCSVSLAQIVVPETRDIVASAGMRLVSSAREQCFRLQTGNGMEAYEQIRSFFSRYLAGRFPFAANANAPAADIRQTAAFVALLDQHLADAQRGLAAAAAAGRGRTGSEQFLAQLAQAKPWLDALVARGADGALQGVELNVEWRVDRADEVGADQVIEWKLASGSDVLTYPSSGGPPARWKPGLPVSLGLRWAKDSPWQPMFDAAQPTLSSELSVATWSGGDTWALLRLVRLHQMQGEPGAASASGGAGPAQPARLLLTVPVHDRSGAIQTARMFMRVGFVGAAKTPQAIPDLPVAAPAYEGPGMSTVRYPATTIQDEAGRG</sequence>
<protein>
    <recommendedName>
        <fullName evidence="2">Type VI secretion system component TssM1 N-terminal domain-containing protein</fullName>
    </recommendedName>
</protein>
<dbReference type="Proteomes" id="UP000027466">
    <property type="component" value="Unassembled WGS sequence"/>
</dbReference>
<dbReference type="InterPro" id="IPR025743">
    <property type="entry name" value="TssM1_N"/>
</dbReference>
<proteinExistence type="predicted"/>
<accession>A0A069PYE1</accession>
<keyword evidence="1" id="KW-0812">Transmembrane</keyword>
<dbReference type="PANTHER" id="PTHR36153:SF1">
    <property type="entry name" value="TYPE VI SECRETION SYSTEM COMPONENT TSSM1"/>
    <property type="match status" value="1"/>
</dbReference>
<dbReference type="PANTHER" id="PTHR36153">
    <property type="entry name" value="INNER MEMBRANE PROTEIN-RELATED"/>
    <property type="match status" value="1"/>
</dbReference>
<keyword evidence="1" id="KW-0472">Membrane</keyword>
<feature type="domain" description="Type VI secretion system component TssM1 N-terminal" evidence="2">
    <location>
        <begin position="117"/>
        <end position="362"/>
    </location>
</feature>
<evidence type="ECO:0000256" key="1">
    <source>
        <dbReference type="SAM" id="Phobius"/>
    </source>
</evidence>